<dbReference type="Proteomes" id="UP000249762">
    <property type="component" value="Unassembled WGS sequence"/>
</dbReference>
<proteinExistence type="predicted"/>
<sequence length="286" mass="32570">MPAVVTSKLGKFALITLSITGTSLLTANILVSSLAKTSKVTTNSFNFLTLPESFSTSRDSTEIQSLTSNVLSNDITSSLSAPERQISQTQNKKCKVVLTSADSNYKVVTCDDTPIRRSETWYLFDSEKNSLERLDGLTTKNDTGEKAFENTNLWWKSKKWQGYRGMNYRKDLERKTISSPFELNYVSSVSSFKFPFFDYLRAFCQGKEFPESKGLRFLSSNCTHFDIPTKNLRFPLIKKHFDQAFGPKQERCFIGTTNETVNIGNEQKRVLKWKEEENCNSHSSKK</sequence>
<feature type="transmembrane region" description="Helical" evidence="1">
    <location>
        <begin position="12"/>
        <end position="31"/>
    </location>
</feature>
<gene>
    <name evidence="2" type="ORF">DNK47_02805</name>
</gene>
<dbReference type="OrthoDB" id="9857508at2"/>
<keyword evidence="1" id="KW-0812">Transmembrane</keyword>
<name>A0A328PIH4_9MOLU</name>
<evidence type="ECO:0000313" key="3">
    <source>
        <dbReference type="Proteomes" id="UP000249762"/>
    </source>
</evidence>
<dbReference type="EMBL" id="QKVO01000014">
    <property type="protein sequence ID" value="RAO94873.1"/>
    <property type="molecule type" value="Genomic_DNA"/>
</dbReference>
<evidence type="ECO:0000256" key="1">
    <source>
        <dbReference type="SAM" id="Phobius"/>
    </source>
</evidence>
<reference evidence="3" key="1">
    <citation type="submission" date="2018-06" db="EMBL/GenBank/DDBJ databases">
        <authorList>
            <person name="Martinez Ocampo F."/>
            <person name="Quiroz Castaneda R.E."/>
            <person name="Rojas Lopez X."/>
        </authorList>
    </citation>
    <scope>NUCLEOTIDE SEQUENCE [LARGE SCALE GENOMIC DNA]</scope>
    <source>
        <strain evidence="3">INIFAP02</strain>
    </source>
</reference>
<evidence type="ECO:0000313" key="2">
    <source>
        <dbReference type="EMBL" id="RAO94873.1"/>
    </source>
</evidence>
<keyword evidence="1" id="KW-0472">Membrane</keyword>
<organism evidence="2 3">
    <name type="scientific">Mycoplasma wenyonii</name>
    <dbReference type="NCBI Taxonomy" id="65123"/>
    <lineage>
        <taxon>Bacteria</taxon>
        <taxon>Bacillati</taxon>
        <taxon>Mycoplasmatota</taxon>
        <taxon>Mollicutes</taxon>
        <taxon>Mycoplasmataceae</taxon>
        <taxon>Mycoplasma</taxon>
    </lineage>
</organism>
<comment type="caution">
    <text evidence="2">The sequence shown here is derived from an EMBL/GenBank/DDBJ whole genome shotgun (WGS) entry which is preliminary data.</text>
</comment>
<dbReference type="RefSeq" id="WP_112665758.1">
    <property type="nucleotide sequence ID" value="NZ_QKVO01000014.1"/>
</dbReference>
<accession>A0A328PIH4</accession>
<keyword evidence="1" id="KW-1133">Transmembrane helix</keyword>
<keyword evidence="3" id="KW-1185">Reference proteome</keyword>
<dbReference type="AlphaFoldDB" id="A0A328PIH4"/>
<protein>
    <submittedName>
        <fullName evidence="2">Uncharacterized protein</fullName>
    </submittedName>
</protein>